<evidence type="ECO:0000313" key="3">
    <source>
        <dbReference type="Proteomes" id="UP000019763"/>
    </source>
</evidence>
<sequence>MTVTEATIPSAASEDKPPTHDQVGTTVSKVPVPFEAANEIFGFAVPLPYLPHRDPRHPSFRPVPSPRLDPYWMAELATPPTQTPDAAVPKPLADQVEPEPVPDQVEPEPVPDQVEPEPVPDQVEPEPVPDQVEPEPVADQVEPESVADQVEPEPVADQVPPEFVADQVPPEFVADQVVELDAYSETDVAVVQQLSLPAELVLDTDPCPRAVQTADGVRSFITGRERGAEDGRSEPVDPPRVDHRLDNKKLNNVLFDSDGHIGFTTIVHTAPRAAKFLHIDDPQSATDALAAASLSQKARAVLSELTRPATGSRVAELRQSEVKAEPEPVQQVAGEPALVEPVQEASPVEPVQEASSVGPGAIESPVGVESVTPVAGSAPVIQILLPLEVPYLAAAESTAPATRTAKASGCGGGACELSAADACDPERVLSCVKTCECVRQWREMAQRCRVGLLYASWGLSADDAHTDVVTGFQRVGSVQKRHALALGSRPRQNATLELTSWGLAHVRVILTIDAHPVLVECVQEDQVVRCIKDFLWILFNNGAPLNLTLIDHLPTSASTTAVAGGTTAVAGGTTAVAGGTTEQQTVEQATHIPGKFYSANLTAVQLLQGLVQAWGGTFTHLHTPTTTDDVGKERLAELSFRQLLKKATHHTKCA</sequence>
<dbReference type="Proteomes" id="UP000019763">
    <property type="component" value="Unassembled WGS sequence"/>
</dbReference>
<name>A0A023B4Y5_GRENI</name>
<feature type="region of interest" description="Disordered" evidence="1">
    <location>
        <begin position="51"/>
        <end position="146"/>
    </location>
</feature>
<gene>
    <name evidence="2" type="ORF">GNI_098930</name>
</gene>
<dbReference type="VEuPathDB" id="CryptoDB:GNI_098930"/>
<proteinExistence type="predicted"/>
<feature type="region of interest" description="Disordered" evidence="1">
    <location>
        <begin position="1"/>
        <end position="27"/>
    </location>
</feature>
<dbReference type="RefSeq" id="XP_011131083.1">
    <property type="nucleotide sequence ID" value="XM_011132781.1"/>
</dbReference>
<dbReference type="GeneID" id="22913500"/>
<dbReference type="EMBL" id="AFNH02000742">
    <property type="protein sequence ID" value="EZG57178.1"/>
    <property type="molecule type" value="Genomic_DNA"/>
</dbReference>
<evidence type="ECO:0000313" key="2">
    <source>
        <dbReference type="EMBL" id="EZG57178.1"/>
    </source>
</evidence>
<organism evidence="2 3">
    <name type="scientific">Gregarina niphandrodes</name>
    <name type="common">Septate eugregarine</name>
    <dbReference type="NCBI Taxonomy" id="110365"/>
    <lineage>
        <taxon>Eukaryota</taxon>
        <taxon>Sar</taxon>
        <taxon>Alveolata</taxon>
        <taxon>Apicomplexa</taxon>
        <taxon>Conoidasida</taxon>
        <taxon>Gregarinasina</taxon>
        <taxon>Eugregarinorida</taxon>
        <taxon>Gregarinidae</taxon>
        <taxon>Gregarina</taxon>
    </lineage>
</organism>
<reference evidence="2" key="1">
    <citation type="submission" date="2013-12" db="EMBL/GenBank/DDBJ databases">
        <authorList>
            <person name="Omoto C.K."/>
            <person name="Sibley D."/>
            <person name="Venepally P."/>
            <person name="Hadjithomas M."/>
            <person name="Karamycheva S."/>
            <person name="Brunk B."/>
            <person name="Roos D."/>
            <person name="Caler E."/>
            <person name="Lorenzi H."/>
        </authorList>
    </citation>
    <scope>NUCLEOTIDE SEQUENCE</scope>
</reference>
<dbReference type="PRINTS" id="PR01217">
    <property type="entry name" value="PRICHEXTENSN"/>
</dbReference>
<feature type="compositionally biased region" description="Basic and acidic residues" evidence="1">
    <location>
        <begin position="315"/>
        <end position="326"/>
    </location>
</feature>
<accession>A0A023B4Y5</accession>
<comment type="caution">
    <text evidence="2">The sequence shown here is derived from an EMBL/GenBank/DDBJ whole genome shotgun (WGS) entry which is preliminary data.</text>
</comment>
<dbReference type="AlphaFoldDB" id="A0A023B4Y5"/>
<keyword evidence="3" id="KW-1185">Reference proteome</keyword>
<feature type="region of interest" description="Disordered" evidence="1">
    <location>
        <begin position="312"/>
        <end position="332"/>
    </location>
</feature>
<evidence type="ECO:0000256" key="1">
    <source>
        <dbReference type="SAM" id="MobiDB-lite"/>
    </source>
</evidence>
<protein>
    <submittedName>
        <fullName evidence="2">Uncharacterized protein</fullName>
    </submittedName>
</protein>